<dbReference type="InterPro" id="IPR009033">
    <property type="entry name" value="Calreticulin/calnexin_P_dom_sf"/>
</dbReference>
<dbReference type="PANTHER" id="PTHR11073:SF1">
    <property type="entry name" value="CALNEXIN 14D-RELATED"/>
    <property type="match status" value="1"/>
</dbReference>
<feature type="disulfide bond" evidence="8">
    <location>
        <begin position="140"/>
        <end position="174"/>
    </location>
</feature>
<dbReference type="PRINTS" id="PR00626">
    <property type="entry name" value="CALRETICULIN"/>
</dbReference>
<feature type="signal peptide" evidence="9">
    <location>
        <begin position="1"/>
        <end position="23"/>
    </location>
</feature>
<evidence type="ECO:0008006" key="13">
    <source>
        <dbReference type="Google" id="ProtNLM"/>
    </source>
</evidence>
<keyword evidence="7 9" id="KW-0143">Chaperone</keyword>
<evidence type="ECO:0000256" key="9">
    <source>
        <dbReference type="RuleBase" id="RU362126"/>
    </source>
</evidence>
<dbReference type="Gene3D" id="2.60.120.200">
    <property type="match status" value="1"/>
</dbReference>
<evidence type="ECO:0000313" key="12">
    <source>
        <dbReference type="Proteomes" id="UP001358417"/>
    </source>
</evidence>
<evidence type="ECO:0000256" key="7">
    <source>
        <dbReference type="ARBA" id="ARBA00023186"/>
    </source>
</evidence>
<keyword evidence="12" id="KW-1185">Reference proteome</keyword>
<evidence type="ECO:0000313" key="11">
    <source>
        <dbReference type="EMBL" id="KAK5063158.1"/>
    </source>
</evidence>
<dbReference type="InterPro" id="IPR013320">
    <property type="entry name" value="ConA-like_dom_sf"/>
</dbReference>
<dbReference type="SUPFAM" id="SSF63887">
    <property type="entry name" value="P-domain of calnexin/calreticulin"/>
    <property type="match status" value="1"/>
</dbReference>
<accession>A0AAV9NPW2</accession>
<feature type="compositionally biased region" description="Basic and acidic residues" evidence="10">
    <location>
        <begin position="438"/>
        <end position="451"/>
    </location>
</feature>
<evidence type="ECO:0000256" key="8">
    <source>
        <dbReference type="PIRSR" id="PIRSR601580-3"/>
    </source>
</evidence>
<dbReference type="Pfam" id="PF00262">
    <property type="entry name" value="Calreticulin"/>
    <property type="match status" value="1"/>
</dbReference>
<feature type="chain" id="PRO_5043088325" description="Calnexin" evidence="9">
    <location>
        <begin position="24"/>
        <end position="572"/>
    </location>
</feature>
<dbReference type="AlphaFoldDB" id="A0AAV9NPW2"/>
<dbReference type="Proteomes" id="UP001358417">
    <property type="component" value="Unassembled WGS sequence"/>
</dbReference>
<protein>
    <recommendedName>
        <fullName evidence="13">Calnexin</fullName>
    </recommendedName>
</protein>
<feature type="compositionally biased region" description="Acidic residues" evidence="10">
    <location>
        <begin position="279"/>
        <end position="301"/>
    </location>
</feature>
<dbReference type="PROSITE" id="PS00804">
    <property type="entry name" value="CALRETICULIN_2"/>
    <property type="match status" value="1"/>
</dbReference>
<evidence type="ECO:0000256" key="5">
    <source>
        <dbReference type="ARBA" id="ARBA00022989"/>
    </source>
</evidence>
<feature type="region of interest" description="Disordered" evidence="10">
    <location>
        <begin position="548"/>
        <end position="572"/>
    </location>
</feature>
<dbReference type="EMBL" id="JAVRRD010000002">
    <property type="protein sequence ID" value="KAK5063158.1"/>
    <property type="molecule type" value="Genomic_DNA"/>
</dbReference>
<dbReference type="SUPFAM" id="SSF49899">
    <property type="entry name" value="Concanavalin A-like lectins/glucanases"/>
    <property type="match status" value="1"/>
</dbReference>
<dbReference type="Gene3D" id="2.10.250.10">
    <property type="entry name" value="Calreticulin/calnexin, P domain"/>
    <property type="match status" value="1"/>
</dbReference>
<dbReference type="GO" id="GO:0005789">
    <property type="term" value="C:endoplasmic reticulum membrane"/>
    <property type="evidence" value="ECO:0007669"/>
    <property type="project" value="UniProtKB-SubCell"/>
</dbReference>
<feature type="region of interest" description="Disordered" evidence="10">
    <location>
        <begin position="438"/>
        <end position="464"/>
    </location>
</feature>
<proteinExistence type="inferred from homology"/>
<feature type="compositionally biased region" description="Acidic residues" evidence="10">
    <location>
        <begin position="314"/>
        <end position="325"/>
    </location>
</feature>
<feature type="region of interest" description="Disordered" evidence="10">
    <location>
        <begin position="237"/>
        <end position="349"/>
    </location>
</feature>
<evidence type="ECO:0000256" key="2">
    <source>
        <dbReference type="ARBA" id="ARBA00010983"/>
    </source>
</evidence>
<dbReference type="RefSeq" id="XP_064711430.1">
    <property type="nucleotide sequence ID" value="XM_064848806.1"/>
</dbReference>
<reference evidence="11 12" key="1">
    <citation type="submission" date="2023-08" db="EMBL/GenBank/DDBJ databases">
        <title>Black Yeasts Isolated from many extreme environments.</title>
        <authorList>
            <person name="Coleine C."/>
            <person name="Stajich J.E."/>
            <person name="Selbmann L."/>
        </authorList>
    </citation>
    <scope>NUCLEOTIDE SEQUENCE [LARGE SCALE GENOMIC DNA]</scope>
    <source>
        <strain evidence="11 12">CCFEE 5792</strain>
    </source>
</reference>
<comment type="subcellular location">
    <subcellularLocation>
        <location evidence="1">Endoplasmic reticulum membrane</location>
        <topology evidence="1">Single-pass type I membrane protein</topology>
    </subcellularLocation>
</comment>
<keyword evidence="6 9" id="KW-0472">Membrane</keyword>
<name>A0AAV9NPW2_9EURO</name>
<keyword evidence="8" id="KW-1015">Disulfide bond</keyword>
<feature type="compositionally biased region" description="Basic and acidic residues" evidence="10">
    <location>
        <begin position="268"/>
        <end position="278"/>
    </location>
</feature>
<evidence type="ECO:0000256" key="10">
    <source>
        <dbReference type="SAM" id="MobiDB-lite"/>
    </source>
</evidence>
<keyword evidence="4 9" id="KW-0256">Endoplasmic reticulum</keyword>
<dbReference type="PROSITE" id="PS00803">
    <property type="entry name" value="CALRETICULIN_1"/>
    <property type="match status" value="1"/>
</dbReference>
<dbReference type="GO" id="GO:0036503">
    <property type="term" value="P:ERAD pathway"/>
    <property type="evidence" value="ECO:0007669"/>
    <property type="project" value="TreeGrafter"/>
</dbReference>
<dbReference type="GO" id="GO:0006457">
    <property type="term" value="P:protein folding"/>
    <property type="evidence" value="ECO:0007669"/>
    <property type="project" value="InterPro"/>
</dbReference>
<comment type="similarity">
    <text evidence="2 9">Belongs to the calreticulin family.</text>
</comment>
<dbReference type="PANTHER" id="PTHR11073">
    <property type="entry name" value="CALRETICULIN AND CALNEXIN"/>
    <property type="match status" value="1"/>
</dbReference>
<evidence type="ECO:0000256" key="3">
    <source>
        <dbReference type="ARBA" id="ARBA00022692"/>
    </source>
</evidence>
<keyword evidence="3 9" id="KW-0812">Transmembrane</keyword>
<dbReference type="PROSITE" id="PS00805">
    <property type="entry name" value="CALRETICULIN_REPEAT"/>
    <property type="match status" value="1"/>
</dbReference>
<dbReference type="GeneID" id="89973412"/>
<dbReference type="FunFam" id="2.60.120.200:FF:000011">
    <property type="entry name" value="Probable calnexin"/>
    <property type="match status" value="1"/>
</dbReference>
<evidence type="ECO:0000256" key="1">
    <source>
        <dbReference type="ARBA" id="ARBA00004115"/>
    </source>
</evidence>
<dbReference type="InterPro" id="IPR001580">
    <property type="entry name" value="Calret/calnex"/>
</dbReference>
<evidence type="ECO:0000256" key="4">
    <source>
        <dbReference type="ARBA" id="ARBA00022824"/>
    </source>
</evidence>
<dbReference type="GO" id="GO:0051082">
    <property type="term" value="F:unfolded protein binding"/>
    <property type="evidence" value="ECO:0007669"/>
    <property type="project" value="InterPro"/>
</dbReference>
<feature type="transmembrane region" description="Helical" evidence="9">
    <location>
        <begin position="495"/>
        <end position="516"/>
    </location>
</feature>
<comment type="caution">
    <text evidence="11">The sequence shown here is derived from an EMBL/GenBank/DDBJ whole genome shotgun (WGS) entry which is preliminary data.</text>
</comment>
<keyword evidence="9" id="KW-0732">Signal</keyword>
<sequence>MRFNSAIAPALCASAFLAGNALAQEDPEPSSTAAVERPTFTPTTLKAPFLEQFTDDWETRWTPSHAKKEDSKSDEDWAYVGEWSVEEPTVLPGLVGDKGLVVKNAAAHHAISAKFPKAVDNKGKTLVVQYEVKLQNGLECGGAYLKLLRDNKALHADEFSNSSPYVIMFGPDKCGATNKVHFIFQHKNPKTGEYEEKHLKSPPQAKINKLTTLYTLIVKPDNTFEILIDNKSSKNGSLLEDFSPAVNPDKEIDDPKDEKPEDWVELARIADPEATKPEDWDEDEPYELPDEEAEKPEDWLENEPLTVPDPEAEKPEDWDDEEDGDWIPPQVPNPKCEEASGCGPWERPNKKNPNYKGKWTAPYIDNPAYKGVWAPRKIANPNYFEDKTPSNLEPIGAIGFEIWTMQSDITFDNIYIGHSVEDAAALTAETYLIKRPVEEAEDAKSKPKPSDLPESTTPSGTFAEDPVNFVKEKLQLFIALVQKDPVQAIQLMPEVAGGIGGAAALLIAILVGLFSLGGSSAPSKEDIKKTAQKAKEAAVDAKDKVAEATASGADAVKSEVNKRTTRSSGSAE</sequence>
<keyword evidence="5 9" id="KW-1133">Transmembrane helix</keyword>
<dbReference type="FunFam" id="2.10.250.10:FF:000001">
    <property type="entry name" value="Calnexin homolog"/>
    <property type="match status" value="1"/>
</dbReference>
<organism evidence="11 12">
    <name type="scientific">Exophiala bonariae</name>
    <dbReference type="NCBI Taxonomy" id="1690606"/>
    <lineage>
        <taxon>Eukaryota</taxon>
        <taxon>Fungi</taxon>
        <taxon>Dikarya</taxon>
        <taxon>Ascomycota</taxon>
        <taxon>Pezizomycotina</taxon>
        <taxon>Eurotiomycetes</taxon>
        <taxon>Chaetothyriomycetidae</taxon>
        <taxon>Chaetothyriales</taxon>
        <taxon>Herpotrichiellaceae</taxon>
        <taxon>Exophiala</taxon>
    </lineage>
</organism>
<dbReference type="InterPro" id="IPR018124">
    <property type="entry name" value="Calret/calnex_CS"/>
</dbReference>
<gene>
    <name evidence="11" type="ORF">LTR84_005234</name>
</gene>
<dbReference type="GO" id="GO:0005509">
    <property type="term" value="F:calcium ion binding"/>
    <property type="evidence" value="ECO:0007669"/>
    <property type="project" value="InterPro"/>
</dbReference>
<evidence type="ECO:0000256" key="6">
    <source>
        <dbReference type="ARBA" id="ARBA00023136"/>
    </source>
</evidence>